<organism evidence="2 3">
    <name type="scientific">Variovorax ginsengisoli</name>
    <dbReference type="NCBI Taxonomy" id="363844"/>
    <lineage>
        <taxon>Bacteria</taxon>
        <taxon>Pseudomonadati</taxon>
        <taxon>Pseudomonadota</taxon>
        <taxon>Betaproteobacteria</taxon>
        <taxon>Burkholderiales</taxon>
        <taxon>Comamonadaceae</taxon>
        <taxon>Variovorax</taxon>
    </lineage>
</organism>
<evidence type="ECO:0000313" key="3">
    <source>
        <dbReference type="Proteomes" id="UP001226867"/>
    </source>
</evidence>
<dbReference type="RefSeq" id="WP_307687678.1">
    <property type="nucleotide sequence ID" value="NZ_JAUSRO010000001.1"/>
</dbReference>
<dbReference type="InterPro" id="IPR052917">
    <property type="entry name" value="Stress-Dev_Protein"/>
</dbReference>
<feature type="domain" description="General stress protein FMN-binding split barrel" evidence="1">
    <location>
        <begin position="11"/>
        <end position="158"/>
    </location>
</feature>
<dbReference type="InterPro" id="IPR012349">
    <property type="entry name" value="Split_barrel_FMN-bd"/>
</dbReference>
<dbReference type="InterPro" id="IPR038725">
    <property type="entry name" value="YdaG_split_barrel_FMN-bd"/>
</dbReference>
<accession>A0ABT9S0G5</accession>
<dbReference type="Proteomes" id="UP001226867">
    <property type="component" value="Unassembled WGS sequence"/>
</dbReference>
<protein>
    <submittedName>
        <fullName evidence="2">General stress protein 26</fullName>
    </submittedName>
</protein>
<gene>
    <name evidence="2" type="ORF">J2W36_000085</name>
</gene>
<dbReference type="SUPFAM" id="SSF50475">
    <property type="entry name" value="FMN-binding split barrel"/>
    <property type="match status" value="1"/>
</dbReference>
<keyword evidence="3" id="KW-1185">Reference proteome</keyword>
<evidence type="ECO:0000313" key="2">
    <source>
        <dbReference type="EMBL" id="MDP9897852.1"/>
    </source>
</evidence>
<sequence length="171" mass="18947">MTATTTSTSQAHEKLWDLIKDTRFGMFTHRHGDGMLNSHPLTTQNKSVDEGATLYFFVPKDGEIASHIAQDNAVNVAYANTSSDSYVSVSGHAALLDDQAKKEELFNKMAEAWFPKGPTDPNLGLMTVRIDHAEYWDVDDSKMVQIFKMMKAAVTGTPPKDMGEHKKLNIG</sequence>
<dbReference type="PANTHER" id="PTHR34818">
    <property type="entry name" value="PROTEIN BLI-3"/>
    <property type="match status" value="1"/>
</dbReference>
<dbReference type="Gene3D" id="2.30.110.10">
    <property type="entry name" value="Electron Transport, Fmn-binding Protein, Chain A"/>
    <property type="match status" value="1"/>
</dbReference>
<dbReference type="Pfam" id="PF16242">
    <property type="entry name" value="Pyrid_ox_like"/>
    <property type="match status" value="1"/>
</dbReference>
<proteinExistence type="predicted"/>
<reference evidence="2 3" key="1">
    <citation type="submission" date="2023-07" db="EMBL/GenBank/DDBJ databases">
        <title>Sorghum-associated microbial communities from plants grown in Nebraska, USA.</title>
        <authorList>
            <person name="Schachtman D."/>
        </authorList>
    </citation>
    <scope>NUCLEOTIDE SEQUENCE [LARGE SCALE GENOMIC DNA]</scope>
    <source>
        <strain evidence="2 3">DS1607</strain>
    </source>
</reference>
<dbReference type="EMBL" id="JAUSRO010000001">
    <property type="protein sequence ID" value="MDP9897852.1"/>
    <property type="molecule type" value="Genomic_DNA"/>
</dbReference>
<evidence type="ECO:0000259" key="1">
    <source>
        <dbReference type="Pfam" id="PF16242"/>
    </source>
</evidence>
<name>A0ABT9S0G5_9BURK</name>
<comment type="caution">
    <text evidence="2">The sequence shown here is derived from an EMBL/GenBank/DDBJ whole genome shotgun (WGS) entry which is preliminary data.</text>
</comment>
<dbReference type="PANTHER" id="PTHR34818:SF1">
    <property type="entry name" value="PROTEIN BLI-3"/>
    <property type="match status" value="1"/>
</dbReference>